<keyword evidence="4" id="KW-1185">Reference proteome</keyword>
<evidence type="ECO:0000259" key="2">
    <source>
        <dbReference type="Pfam" id="PF00501"/>
    </source>
</evidence>
<accession>A0ABV1PXL6</accession>
<feature type="compositionally biased region" description="Gly residues" evidence="1">
    <location>
        <begin position="308"/>
        <end position="317"/>
    </location>
</feature>
<dbReference type="Pfam" id="PF00501">
    <property type="entry name" value="AMP-binding"/>
    <property type="match status" value="1"/>
</dbReference>
<feature type="compositionally biased region" description="Acidic residues" evidence="1">
    <location>
        <begin position="294"/>
        <end position="307"/>
    </location>
</feature>
<dbReference type="SUPFAM" id="SSF56801">
    <property type="entry name" value="Acetyl-CoA synthetase-like"/>
    <property type="match status" value="1"/>
</dbReference>
<dbReference type="PANTHER" id="PTHR43767">
    <property type="entry name" value="LONG-CHAIN-FATTY-ACID--COA LIGASE"/>
    <property type="match status" value="1"/>
</dbReference>
<dbReference type="Proteomes" id="UP001456562">
    <property type="component" value="Unassembled WGS sequence"/>
</dbReference>
<feature type="domain" description="AMP-dependent synthetase/ligase" evidence="2">
    <location>
        <begin position="60"/>
        <end position="293"/>
    </location>
</feature>
<comment type="caution">
    <text evidence="3">The sequence shown here is derived from an EMBL/GenBank/DDBJ whole genome shotgun (WGS) entry which is preliminary data.</text>
</comment>
<gene>
    <name evidence="3" type="ORF">ABR748_05465</name>
</gene>
<dbReference type="RefSeq" id="WP_350239439.1">
    <property type="nucleotide sequence ID" value="NZ_JBEJUE010000003.1"/>
</dbReference>
<dbReference type="InterPro" id="IPR050237">
    <property type="entry name" value="ATP-dep_AMP-bd_enzyme"/>
</dbReference>
<feature type="region of interest" description="Disordered" evidence="1">
    <location>
        <begin position="294"/>
        <end position="321"/>
    </location>
</feature>
<reference evidence="3 4" key="1">
    <citation type="submission" date="2024-01" db="EMBL/GenBank/DDBJ databases">
        <title>Metagenomic exploration of the rhizosphere soil microbial community and their significance in facilitating the development of wild simulated ginseng.</title>
        <authorList>
            <person name="Huang J."/>
        </authorList>
    </citation>
    <scope>NUCLEOTIDE SEQUENCE [LARGE SCALE GENOMIC DNA]</scope>
    <source>
        <strain evidence="3 4">WY141</strain>
    </source>
</reference>
<proteinExistence type="predicted"/>
<name>A0ABV1PXL6_STRMI</name>
<dbReference type="InterPro" id="IPR000873">
    <property type="entry name" value="AMP-dep_synth/lig_dom"/>
</dbReference>
<dbReference type="PANTHER" id="PTHR43767:SF12">
    <property type="entry name" value="AMP-DEPENDENT SYNTHETASE AND LIGASE"/>
    <property type="match status" value="1"/>
</dbReference>
<evidence type="ECO:0000256" key="1">
    <source>
        <dbReference type="SAM" id="MobiDB-lite"/>
    </source>
</evidence>
<evidence type="ECO:0000313" key="3">
    <source>
        <dbReference type="EMBL" id="MER0423654.1"/>
    </source>
</evidence>
<evidence type="ECO:0000313" key="4">
    <source>
        <dbReference type="Proteomes" id="UP001456562"/>
    </source>
</evidence>
<feature type="region of interest" description="Disordered" evidence="1">
    <location>
        <begin position="190"/>
        <end position="209"/>
    </location>
</feature>
<dbReference type="Gene3D" id="3.40.50.12780">
    <property type="entry name" value="N-terminal domain of ligase-like"/>
    <property type="match status" value="2"/>
</dbReference>
<sequence>MSHTDPPPSGQPDPERAERIHAQLTAPGAPFAVVRGERGTLEYADGPRTLREFVETTWAFGDTPFLVAGERRYSYGEFFAAASALAVRLSERYGLRPGDRAVVAMRNLPEWQIAFWAAQLAALIAVPLNAWWTEDEFTYALDDCEPSVLLVDGERMDRVAGWARRAGARVVVFQGQGQLPDGVSIERYEDFPAPDPLAAPPDVEPRPEDDATILYTAGSAGRPRGAVATHLAQAGAALDARYRAAASALERGGIPGMGAAPVIPVTLPFFRLAAFGDFYGAMAAGGTLVLTEAEAEGEGEGEAEGEAGTEGAGGTEGAEGTAYNIDATPVTEVRIVAPSGSGDPLPDGATGELWLRGQPLLRGYWRDPGATAEAFSDGWFRTGDLAVRRERRVTVVGRAQAADRPEAADRP</sequence>
<dbReference type="InterPro" id="IPR042099">
    <property type="entry name" value="ANL_N_sf"/>
</dbReference>
<dbReference type="EMBL" id="JBEJUE010000003">
    <property type="protein sequence ID" value="MER0423654.1"/>
    <property type="molecule type" value="Genomic_DNA"/>
</dbReference>
<protein>
    <submittedName>
        <fullName evidence="3">Class I adenylate-forming enzyme family protein</fullName>
    </submittedName>
</protein>
<organism evidence="3 4">
    <name type="scientific">Streptomyces microflavus</name>
    <name type="common">Streptomyces lipmanii</name>
    <dbReference type="NCBI Taxonomy" id="1919"/>
    <lineage>
        <taxon>Bacteria</taxon>
        <taxon>Bacillati</taxon>
        <taxon>Actinomycetota</taxon>
        <taxon>Actinomycetes</taxon>
        <taxon>Kitasatosporales</taxon>
        <taxon>Streptomycetaceae</taxon>
        <taxon>Streptomyces</taxon>
    </lineage>
</organism>